<gene>
    <name evidence="1" type="ORF">SEMRO_261_G101860.1</name>
</gene>
<dbReference type="Proteomes" id="UP001153069">
    <property type="component" value="Unassembled WGS sequence"/>
</dbReference>
<sequence>MSIVVQHDEEQKEEKLIPPHHRYRFLVSPYLASSCAEVHNTNSTYLPPKTKEEMEEDFQPAGTCPACCSNASQRIIVIGRLSPEKAPVCFRLAGHDNSEHKAANNAINVDESGDKTQGAGVPRWDAVPLLPRNELCVPSRSVSYATCTMAKDERNRLEEPPAAQRLVRQHVL</sequence>
<keyword evidence="2" id="KW-1185">Reference proteome</keyword>
<organism evidence="1 2">
    <name type="scientific">Seminavis robusta</name>
    <dbReference type="NCBI Taxonomy" id="568900"/>
    <lineage>
        <taxon>Eukaryota</taxon>
        <taxon>Sar</taxon>
        <taxon>Stramenopiles</taxon>
        <taxon>Ochrophyta</taxon>
        <taxon>Bacillariophyta</taxon>
        <taxon>Bacillariophyceae</taxon>
        <taxon>Bacillariophycidae</taxon>
        <taxon>Naviculales</taxon>
        <taxon>Naviculaceae</taxon>
        <taxon>Seminavis</taxon>
    </lineage>
</organism>
<protein>
    <submittedName>
        <fullName evidence="1">Uncharacterized protein</fullName>
    </submittedName>
</protein>
<reference evidence="1" key="1">
    <citation type="submission" date="2020-06" db="EMBL/GenBank/DDBJ databases">
        <authorList>
            <consortium name="Plant Systems Biology data submission"/>
        </authorList>
    </citation>
    <scope>NUCLEOTIDE SEQUENCE</scope>
    <source>
        <strain evidence="1">D6</strain>
    </source>
</reference>
<evidence type="ECO:0000313" key="1">
    <source>
        <dbReference type="EMBL" id="CAB9506288.1"/>
    </source>
</evidence>
<dbReference type="AlphaFoldDB" id="A0A9N8H933"/>
<name>A0A9N8H933_9STRA</name>
<proteinExistence type="predicted"/>
<evidence type="ECO:0000313" key="2">
    <source>
        <dbReference type="Proteomes" id="UP001153069"/>
    </source>
</evidence>
<comment type="caution">
    <text evidence="1">The sequence shown here is derived from an EMBL/GenBank/DDBJ whole genome shotgun (WGS) entry which is preliminary data.</text>
</comment>
<accession>A0A9N8H933</accession>
<dbReference type="EMBL" id="CAICTM010000260">
    <property type="protein sequence ID" value="CAB9506288.1"/>
    <property type="molecule type" value="Genomic_DNA"/>
</dbReference>